<dbReference type="NCBIfam" id="TIGR02727">
    <property type="entry name" value="MTHFS_bact"/>
    <property type="match status" value="1"/>
</dbReference>
<dbReference type="InterPro" id="IPR037171">
    <property type="entry name" value="NagB/RpiA_transferase-like"/>
</dbReference>
<keyword evidence="4" id="KW-0479">Metal-binding</keyword>
<name>A0ABW5BDT6_9PROT</name>
<dbReference type="GO" id="GO:0030272">
    <property type="term" value="F:5-formyltetrahydrofolate cyclo-ligase activity"/>
    <property type="evidence" value="ECO:0007669"/>
    <property type="project" value="UniProtKB-EC"/>
</dbReference>
<reference evidence="6" key="1">
    <citation type="journal article" date="2019" name="Int. J. Syst. Evol. Microbiol.">
        <title>The Global Catalogue of Microorganisms (GCM) 10K type strain sequencing project: providing services to taxonomists for standard genome sequencing and annotation.</title>
        <authorList>
            <consortium name="The Broad Institute Genomics Platform"/>
            <consortium name="The Broad Institute Genome Sequencing Center for Infectious Disease"/>
            <person name="Wu L."/>
            <person name="Ma J."/>
        </authorList>
    </citation>
    <scope>NUCLEOTIDE SEQUENCE [LARGE SCALE GENOMIC DNA]</scope>
    <source>
        <strain evidence="6">CGMCC 4.7192</strain>
    </source>
</reference>
<evidence type="ECO:0000313" key="5">
    <source>
        <dbReference type="EMBL" id="MFD2204113.1"/>
    </source>
</evidence>
<dbReference type="PIRSF" id="PIRSF006806">
    <property type="entry name" value="FTHF_cligase"/>
    <property type="match status" value="1"/>
</dbReference>
<keyword evidence="4" id="KW-0460">Magnesium</keyword>
<evidence type="ECO:0000313" key="6">
    <source>
        <dbReference type="Proteomes" id="UP001597294"/>
    </source>
</evidence>
<comment type="catalytic activity">
    <reaction evidence="4">
        <text>(6S)-5-formyl-5,6,7,8-tetrahydrofolate + ATP = (6R)-5,10-methenyltetrahydrofolate + ADP + phosphate</text>
        <dbReference type="Rhea" id="RHEA:10488"/>
        <dbReference type="ChEBI" id="CHEBI:30616"/>
        <dbReference type="ChEBI" id="CHEBI:43474"/>
        <dbReference type="ChEBI" id="CHEBI:57455"/>
        <dbReference type="ChEBI" id="CHEBI:57457"/>
        <dbReference type="ChEBI" id="CHEBI:456216"/>
        <dbReference type="EC" id="6.3.3.2"/>
    </reaction>
</comment>
<keyword evidence="2 4" id="KW-0547">Nucleotide-binding</keyword>
<dbReference type="EC" id="6.3.3.2" evidence="4"/>
<keyword evidence="6" id="KW-1185">Reference proteome</keyword>
<dbReference type="PANTHER" id="PTHR23407">
    <property type="entry name" value="ATPASE INHIBITOR/5-FORMYLTETRAHYDROFOLATE CYCLO-LIGASE"/>
    <property type="match status" value="1"/>
</dbReference>
<keyword evidence="5" id="KW-0436">Ligase</keyword>
<accession>A0ABW5BDT6</accession>
<evidence type="ECO:0000256" key="1">
    <source>
        <dbReference type="ARBA" id="ARBA00010638"/>
    </source>
</evidence>
<evidence type="ECO:0000256" key="4">
    <source>
        <dbReference type="RuleBase" id="RU361279"/>
    </source>
</evidence>
<keyword evidence="3 4" id="KW-0067">ATP-binding</keyword>
<gene>
    <name evidence="5" type="ORF">ACFSKO_00725</name>
</gene>
<evidence type="ECO:0000256" key="3">
    <source>
        <dbReference type="ARBA" id="ARBA00022840"/>
    </source>
</evidence>
<comment type="caution">
    <text evidence="5">The sequence shown here is derived from an EMBL/GenBank/DDBJ whole genome shotgun (WGS) entry which is preliminary data.</text>
</comment>
<evidence type="ECO:0000256" key="2">
    <source>
        <dbReference type="ARBA" id="ARBA00022741"/>
    </source>
</evidence>
<dbReference type="InterPro" id="IPR024185">
    <property type="entry name" value="FTHF_cligase-like_sf"/>
</dbReference>
<dbReference type="PANTHER" id="PTHR23407:SF1">
    <property type="entry name" value="5-FORMYLTETRAHYDROFOLATE CYCLO-LIGASE"/>
    <property type="match status" value="1"/>
</dbReference>
<dbReference type="EMBL" id="JBHUII010000001">
    <property type="protein sequence ID" value="MFD2204113.1"/>
    <property type="molecule type" value="Genomic_DNA"/>
</dbReference>
<comment type="similarity">
    <text evidence="1 4">Belongs to the 5-formyltetrahydrofolate cyclo-ligase family.</text>
</comment>
<dbReference type="Proteomes" id="UP001597294">
    <property type="component" value="Unassembled WGS sequence"/>
</dbReference>
<dbReference type="SUPFAM" id="SSF100950">
    <property type="entry name" value="NagB/RpiA/CoA transferase-like"/>
    <property type="match status" value="1"/>
</dbReference>
<protein>
    <recommendedName>
        <fullName evidence="4">5-formyltetrahydrofolate cyclo-ligase</fullName>
        <ecNumber evidence="4">6.3.3.2</ecNumber>
    </recommendedName>
</protein>
<comment type="cofactor">
    <cofactor evidence="4">
        <name>Mg(2+)</name>
        <dbReference type="ChEBI" id="CHEBI:18420"/>
    </cofactor>
</comment>
<proteinExistence type="inferred from homology"/>
<dbReference type="Pfam" id="PF01812">
    <property type="entry name" value="5-FTHF_cyc-lig"/>
    <property type="match status" value="1"/>
</dbReference>
<organism evidence="5 6">
    <name type="scientific">Kiloniella antarctica</name>
    <dbReference type="NCBI Taxonomy" id="1550907"/>
    <lineage>
        <taxon>Bacteria</taxon>
        <taxon>Pseudomonadati</taxon>
        <taxon>Pseudomonadota</taxon>
        <taxon>Alphaproteobacteria</taxon>
        <taxon>Rhodospirillales</taxon>
        <taxon>Kiloniellaceae</taxon>
        <taxon>Kiloniella</taxon>
    </lineage>
</organism>
<dbReference type="Gene3D" id="3.40.50.10420">
    <property type="entry name" value="NagB/RpiA/CoA transferase-like"/>
    <property type="match status" value="1"/>
</dbReference>
<dbReference type="InterPro" id="IPR002698">
    <property type="entry name" value="FTHF_cligase"/>
</dbReference>
<dbReference type="RefSeq" id="WP_380247355.1">
    <property type="nucleotide sequence ID" value="NZ_JBHUII010000001.1"/>
</dbReference>
<sequence>MTDIDTHDIDQLKKALRKDAKKKRAEAFHLLPNAADELCRKLFNTIDFPEGAIVSAYWPLGDELDPMPLLNALHDKGYRPVLPVMLGAGKPLIFRSWTPGDALNDAGFGTREPQDDKEVLEPDVLFVPLLAFDRAGYRLGYGGGFYDRTLDKLRAIKSITAIGIAYAAQEMDAVIRGPYDQPLDWIATEEEVISLGAGT</sequence>